<feature type="region of interest" description="Disordered" evidence="7">
    <location>
        <begin position="574"/>
        <end position="618"/>
    </location>
</feature>
<evidence type="ECO:0000256" key="2">
    <source>
        <dbReference type="ARBA" id="ARBA00010617"/>
    </source>
</evidence>
<dbReference type="HOGENOM" id="CLU_018012_3_0_1"/>
<dbReference type="InParanoid" id="E5A7C8"/>
<dbReference type="STRING" id="985895.E5A7C8"/>
<evidence type="ECO:0000256" key="6">
    <source>
        <dbReference type="PIRSR" id="PIRSR602403-1"/>
    </source>
</evidence>
<dbReference type="Gene3D" id="1.10.630.10">
    <property type="entry name" value="Cytochrome P450"/>
    <property type="match status" value="1"/>
</dbReference>
<proteinExistence type="inferred from homology"/>
<evidence type="ECO:0000313" key="9">
    <source>
        <dbReference type="Proteomes" id="UP000002668"/>
    </source>
</evidence>
<dbReference type="InterPro" id="IPR036396">
    <property type="entry name" value="Cyt_P450_sf"/>
</dbReference>
<evidence type="ECO:0000256" key="5">
    <source>
        <dbReference type="ARBA" id="ARBA00023004"/>
    </source>
</evidence>
<accession>E5A7C8</accession>
<dbReference type="InterPro" id="IPR001128">
    <property type="entry name" value="Cyt_P450"/>
</dbReference>
<evidence type="ECO:0000256" key="7">
    <source>
        <dbReference type="SAM" id="MobiDB-lite"/>
    </source>
</evidence>
<dbReference type="GO" id="GO:0016705">
    <property type="term" value="F:oxidoreductase activity, acting on paired donors, with incorporation or reduction of molecular oxygen"/>
    <property type="evidence" value="ECO:0007669"/>
    <property type="project" value="InterPro"/>
</dbReference>
<evidence type="ECO:0000256" key="1">
    <source>
        <dbReference type="ARBA" id="ARBA00001971"/>
    </source>
</evidence>
<dbReference type="GO" id="GO:0020037">
    <property type="term" value="F:heme binding"/>
    <property type="evidence" value="ECO:0007669"/>
    <property type="project" value="InterPro"/>
</dbReference>
<dbReference type="PROSITE" id="PS00086">
    <property type="entry name" value="CYTOCHROME_P450"/>
    <property type="match status" value="1"/>
</dbReference>
<dbReference type="VEuPathDB" id="FungiDB:LEMA_P087620.1"/>
<dbReference type="InterPro" id="IPR002403">
    <property type="entry name" value="Cyt_P450_E_grp-IV"/>
</dbReference>
<dbReference type="GO" id="GO:0005506">
    <property type="term" value="F:iron ion binding"/>
    <property type="evidence" value="ECO:0007669"/>
    <property type="project" value="InterPro"/>
</dbReference>
<dbReference type="OrthoDB" id="1470350at2759"/>
<dbReference type="Proteomes" id="UP000002668">
    <property type="component" value="Genome"/>
</dbReference>
<protein>
    <recommendedName>
        <fullName evidence="10">Cytochrome P450</fullName>
    </recommendedName>
</protein>
<dbReference type="eggNOG" id="KOG0684">
    <property type="taxonomic scope" value="Eukaryota"/>
</dbReference>
<gene>
    <name evidence="8" type="ORF">LEMA_P087620.1</name>
</gene>
<comment type="cofactor">
    <cofactor evidence="1 6">
        <name>heme</name>
        <dbReference type="ChEBI" id="CHEBI:30413"/>
    </cofactor>
</comment>
<feature type="region of interest" description="Disordered" evidence="7">
    <location>
        <begin position="650"/>
        <end position="676"/>
    </location>
</feature>
<evidence type="ECO:0000256" key="4">
    <source>
        <dbReference type="ARBA" id="ARBA00022723"/>
    </source>
</evidence>
<dbReference type="InterPro" id="IPR017972">
    <property type="entry name" value="Cyt_P450_CS"/>
</dbReference>
<feature type="compositionally biased region" description="Polar residues" evidence="7">
    <location>
        <begin position="574"/>
        <end position="588"/>
    </location>
</feature>
<keyword evidence="3 6" id="KW-0349">Heme</keyword>
<dbReference type="GO" id="GO:0008395">
    <property type="term" value="F:steroid hydroxylase activity"/>
    <property type="evidence" value="ECO:0007669"/>
    <property type="project" value="TreeGrafter"/>
</dbReference>
<evidence type="ECO:0000256" key="3">
    <source>
        <dbReference type="ARBA" id="ARBA00022617"/>
    </source>
</evidence>
<evidence type="ECO:0008006" key="10">
    <source>
        <dbReference type="Google" id="ProtNLM"/>
    </source>
</evidence>
<keyword evidence="5 6" id="KW-0408">Iron</keyword>
<dbReference type="CDD" id="cd11040">
    <property type="entry name" value="CYP7_CYP8-like"/>
    <property type="match status" value="1"/>
</dbReference>
<keyword evidence="9" id="KW-1185">Reference proteome</keyword>
<feature type="binding site" description="axial binding residue" evidence="6">
    <location>
        <position position="515"/>
    </location>
    <ligand>
        <name>heme</name>
        <dbReference type="ChEBI" id="CHEBI:30413"/>
    </ligand>
    <ligandPart>
        <name>Fe</name>
        <dbReference type="ChEBI" id="CHEBI:18248"/>
    </ligandPart>
</feature>
<dbReference type="PANTHER" id="PTHR24304">
    <property type="entry name" value="CYTOCHROME P450 FAMILY 7"/>
    <property type="match status" value="1"/>
</dbReference>
<dbReference type="PANTHER" id="PTHR24304:SF2">
    <property type="entry name" value="24-HYDROXYCHOLESTEROL 7-ALPHA-HYDROXYLASE"/>
    <property type="match status" value="1"/>
</dbReference>
<feature type="compositionally biased region" description="Basic residues" evidence="7">
    <location>
        <begin position="605"/>
        <end position="615"/>
    </location>
</feature>
<dbReference type="SUPFAM" id="SSF48264">
    <property type="entry name" value="Cytochrome P450"/>
    <property type="match status" value="1"/>
</dbReference>
<dbReference type="Pfam" id="PF00067">
    <property type="entry name" value="p450"/>
    <property type="match status" value="1"/>
</dbReference>
<sequence>MRWWLHLCQTARATVRPQITGLDHGRPLLRLADVWEALGNRTICLGTMSAPSNHDDGSSWYTSKLCLVGVVLLWCGWRLWTFTLSPLLNPSQPKTLPYSIPWVGHIASFVRNGNGLITKGRLHFGNKREPFALVLGGQYVYVITSAKDVTAIFRNTTQLTFDAYVEDMQLRFGASPAAVKAIWAKPQDYFLQDRLKNGGFPNPHGKALAHVSEAIFKAQLYPGDKLNALSTKFLNTIMERANWESTSSSVILERNHNDTERLVSLHRWTRDVLLYAATRAFFGEALFKLDPNVLDHFAEFDEDSWQFTYQVPERFARKTYRAKATTQNVFDRYFDLPASERSDANWMILTLESEMRAIGIESRDISAYLLMIYWVINGNAWKAAYWLCSFILFNPELKASLERDLKPLFQDDKMPEPSLLMKHMESLPHLMAAYNETLRICTSSVTVRNVLEDCVVGTSRFQKGSRILIPFLQMMMDENVFGARPEEFRHERFLEKPSLAKDPSFRPFGGGLTYCPGRFMAQHEIFMLVALAFGRFDSTLPEAEQQFPQMETKKPCLGMMGPAAGHDLHVTLHLSQCNPPSQRGNIHTPTPKISLPNRQPTNRNRNQKRSPRNRKIQSEIRRSAIIIIIITITHTTRLDRSLHPPHITNHNPNNLLHHHKKTHQSNPMRGSPRRRTPKYICKSTTAQQRRRMVRQYQGILNRRIDTERSVTQDIC</sequence>
<evidence type="ECO:0000313" key="8">
    <source>
        <dbReference type="EMBL" id="CBX99523.1"/>
    </source>
</evidence>
<reference evidence="9" key="1">
    <citation type="journal article" date="2011" name="Nat. Commun.">
        <title>Effector diversification within compartments of the Leptosphaeria maculans genome affected by Repeat-Induced Point mutations.</title>
        <authorList>
            <person name="Rouxel T."/>
            <person name="Grandaubert J."/>
            <person name="Hane J.K."/>
            <person name="Hoede C."/>
            <person name="van de Wouw A.P."/>
            <person name="Couloux A."/>
            <person name="Dominguez V."/>
            <person name="Anthouard V."/>
            <person name="Bally P."/>
            <person name="Bourras S."/>
            <person name="Cozijnsen A.J."/>
            <person name="Ciuffetti L.M."/>
            <person name="Degrave A."/>
            <person name="Dilmaghani A."/>
            <person name="Duret L."/>
            <person name="Fudal I."/>
            <person name="Goodwin S.B."/>
            <person name="Gout L."/>
            <person name="Glaser N."/>
            <person name="Linglin J."/>
            <person name="Kema G.H.J."/>
            <person name="Lapalu N."/>
            <person name="Lawrence C.B."/>
            <person name="May K."/>
            <person name="Meyer M."/>
            <person name="Ollivier B."/>
            <person name="Poulain J."/>
            <person name="Schoch C.L."/>
            <person name="Simon A."/>
            <person name="Spatafora J.W."/>
            <person name="Stachowiak A."/>
            <person name="Turgeon B.G."/>
            <person name="Tyler B.M."/>
            <person name="Vincent D."/>
            <person name="Weissenbach J."/>
            <person name="Amselem J."/>
            <person name="Quesneville H."/>
            <person name="Oliver R.P."/>
            <person name="Wincker P."/>
            <person name="Balesdent M.-H."/>
            <person name="Howlett B.J."/>
        </authorList>
    </citation>
    <scope>NUCLEOTIDE SEQUENCE [LARGE SCALE GENOMIC DNA]</scope>
    <source>
        <strain evidence="9">JN3 / isolate v23.1.3 / race Av1-4-5-6-7-8</strain>
    </source>
</reference>
<organism evidence="8 9">
    <name type="scientific">Leptosphaeria maculans (strain JN3 / isolate v23.1.3 / race Av1-4-5-6-7-8)</name>
    <name type="common">Blackleg fungus</name>
    <name type="synonym">Phoma lingam</name>
    <dbReference type="NCBI Taxonomy" id="985895"/>
    <lineage>
        <taxon>Eukaryota</taxon>
        <taxon>Fungi</taxon>
        <taxon>Dikarya</taxon>
        <taxon>Ascomycota</taxon>
        <taxon>Pezizomycotina</taxon>
        <taxon>Dothideomycetes</taxon>
        <taxon>Pleosporomycetidae</taxon>
        <taxon>Pleosporales</taxon>
        <taxon>Pleosporineae</taxon>
        <taxon>Leptosphaeriaceae</taxon>
        <taxon>Plenodomus</taxon>
        <taxon>Plenodomus lingam/Leptosphaeria maculans species complex</taxon>
    </lineage>
</organism>
<dbReference type="AlphaFoldDB" id="E5A7C8"/>
<dbReference type="EMBL" id="FP929136">
    <property type="protein sequence ID" value="CBX99523.1"/>
    <property type="molecule type" value="Genomic_DNA"/>
</dbReference>
<dbReference type="InterPro" id="IPR050529">
    <property type="entry name" value="CYP450_sterol_14alpha_dmase"/>
</dbReference>
<comment type="similarity">
    <text evidence="2">Belongs to the cytochrome P450 family.</text>
</comment>
<keyword evidence="4 6" id="KW-0479">Metal-binding</keyword>
<name>E5A7C8_LEPMJ</name>
<dbReference type="PRINTS" id="PR00465">
    <property type="entry name" value="EP450IV"/>
</dbReference>
<dbReference type="OMA" id="IMERANW"/>